<dbReference type="AlphaFoldDB" id="A0A0L9U7B5"/>
<dbReference type="Proteomes" id="UP000053144">
    <property type="component" value="Chromosome 3"/>
</dbReference>
<evidence type="ECO:0000313" key="3">
    <source>
        <dbReference type="Proteomes" id="UP000053144"/>
    </source>
</evidence>
<keyword evidence="1" id="KW-0472">Membrane</keyword>
<sequence>MLQIGAASEYLLAHIGIGSRFKERSSFGLNARHSIVNEHPLSSSFGLNARHSIVNEHPLSPSFGLNARQSNVNKRPNFAGHSMFSSVQEALTNACQRAFKHRSQIHINKRSRSAGQCMSTSVQISLDIHCNERSNTARQSTSTSARQSMFSSLQEVGHSPYRSSITFLHIARPSLPLSTVRPTNSSLLPLVLTLPSILLPLVLIIPVLCRSSNSYPFCRSS</sequence>
<dbReference type="EMBL" id="CM003373">
    <property type="protein sequence ID" value="KOM38698.1"/>
    <property type="molecule type" value="Genomic_DNA"/>
</dbReference>
<evidence type="ECO:0000256" key="1">
    <source>
        <dbReference type="SAM" id="Phobius"/>
    </source>
</evidence>
<reference evidence="3" key="1">
    <citation type="journal article" date="2015" name="Proc. Natl. Acad. Sci. U.S.A.">
        <title>Genome sequencing of adzuki bean (Vigna angularis) provides insight into high starch and low fat accumulation and domestication.</title>
        <authorList>
            <person name="Yang K."/>
            <person name="Tian Z."/>
            <person name="Chen C."/>
            <person name="Luo L."/>
            <person name="Zhao B."/>
            <person name="Wang Z."/>
            <person name="Yu L."/>
            <person name="Li Y."/>
            <person name="Sun Y."/>
            <person name="Li W."/>
            <person name="Chen Y."/>
            <person name="Li Y."/>
            <person name="Zhang Y."/>
            <person name="Ai D."/>
            <person name="Zhao J."/>
            <person name="Shang C."/>
            <person name="Ma Y."/>
            <person name="Wu B."/>
            <person name="Wang M."/>
            <person name="Gao L."/>
            <person name="Sun D."/>
            <person name="Zhang P."/>
            <person name="Guo F."/>
            <person name="Wang W."/>
            <person name="Li Y."/>
            <person name="Wang J."/>
            <person name="Varshney R.K."/>
            <person name="Wang J."/>
            <person name="Ling H.Q."/>
            <person name="Wan P."/>
        </authorList>
    </citation>
    <scope>NUCLEOTIDE SEQUENCE</scope>
    <source>
        <strain evidence="3">cv. Jingnong 6</strain>
    </source>
</reference>
<evidence type="ECO:0000313" key="2">
    <source>
        <dbReference type="EMBL" id="KOM38698.1"/>
    </source>
</evidence>
<dbReference type="Gramene" id="KOM38698">
    <property type="protein sequence ID" value="KOM38698"/>
    <property type="gene ID" value="LR48_Vigan03g208000"/>
</dbReference>
<keyword evidence="1" id="KW-0812">Transmembrane</keyword>
<keyword evidence="1" id="KW-1133">Transmembrane helix</keyword>
<protein>
    <submittedName>
        <fullName evidence="2">Uncharacterized protein</fullName>
    </submittedName>
</protein>
<gene>
    <name evidence="2" type="ORF">LR48_Vigan03g208000</name>
</gene>
<name>A0A0L9U7B5_PHAAN</name>
<organism evidence="2 3">
    <name type="scientific">Phaseolus angularis</name>
    <name type="common">Azuki bean</name>
    <name type="synonym">Vigna angularis</name>
    <dbReference type="NCBI Taxonomy" id="3914"/>
    <lineage>
        <taxon>Eukaryota</taxon>
        <taxon>Viridiplantae</taxon>
        <taxon>Streptophyta</taxon>
        <taxon>Embryophyta</taxon>
        <taxon>Tracheophyta</taxon>
        <taxon>Spermatophyta</taxon>
        <taxon>Magnoliopsida</taxon>
        <taxon>eudicotyledons</taxon>
        <taxon>Gunneridae</taxon>
        <taxon>Pentapetalae</taxon>
        <taxon>rosids</taxon>
        <taxon>fabids</taxon>
        <taxon>Fabales</taxon>
        <taxon>Fabaceae</taxon>
        <taxon>Papilionoideae</taxon>
        <taxon>50 kb inversion clade</taxon>
        <taxon>NPAAA clade</taxon>
        <taxon>indigoferoid/millettioid clade</taxon>
        <taxon>Phaseoleae</taxon>
        <taxon>Vigna</taxon>
    </lineage>
</organism>
<accession>A0A0L9U7B5</accession>
<proteinExistence type="predicted"/>
<feature type="transmembrane region" description="Helical" evidence="1">
    <location>
        <begin position="187"/>
        <end position="209"/>
    </location>
</feature>